<evidence type="ECO:0000256" key="1">
    <source>
        <dbReference type="ARBA" id="ARBA00023015"/>
    </source>
</evidence>
<protein>
    <recommendedName>
        <fullName evidence="4">HTH araC/xylS-type domain-containing protein</fullName>
    </recommendedName>
</protein>
<comment type="caution">
    <text evidence="5">The sequence shown here is derived from an EMBL/GenBank/DDBJ whole genome shotgun (WGS) entry which is preliminary data.</text>
</comment>
<feature type="domain" description="HTH araC/xylS-type" evidence="4">
    <location>
        <begin position="18"/>
        <end position="115"/>
    </location>
</feature>
<dbReference type="Gene3D" id="1.10.10.60">
    <property type="entry name" value="Homeodomain-like"/>
    <property type="match status" value="1"/>
</dbReference>
<accession>A0A2W2CU07</accession>
<dbReference type="Pfam" id="PF12833">
    <property type="entry name" value="HTH_18"/>
    <property type="match status" value="1"/>
</dbReference>
<sequence length="119" mass="12807">MRAAVRSRLTRMGPDATDPAAPAIAAALRAGRSVAEVAWDLGYSERQLHRRSLTAFGYAPKTLQRILRFQHALRLARAGVPLAEAAVTAGYADQAHLAHDVRRLSGVPMRSLLSPARAA</sequence>
<name>A0A2W2CU07_9ACTN</name>
<dbReference type="GO" id="GO:0043565">
    <property type="term" value="F:sequence-specific DNA binding"/>
    <property type="evidence" value="ECO:0007669"/>
    <property type="project" value="InterPro"/>
</dbReference>
<dbReference type="AlphaFoldDB" id="A0A2W2CU07"/>
<dbReference type="InterPro" id="IPR018060">
    <property type="entry name" value="HTH_AraC"/>
</dbReference>
<dbReference type="Proteomes" id="UP000249304">
    <property type="component" value="Unassembled WGS sequence"/>
</dbReference>
<evidence type="ECO:0000259" key="4">
    <source>
        <dbReference type="PROSITE" id="PS01124"/>
    </source>
</evidence>
<dbReference type="PROSITE" id="PS01124">
    <property type="entry name" value="HTH_ARAC_FAMILY_2"/>
    <property type="match status" value="1"/>
</dbReference>
<keyword evidence="2" id="KW-0238">DNA-binding</keyword>
<gene>
    <name evidence="5" type="ORF">C1J01_47675</name>
</gene>
<dbReference type="PANTHER" id="PTHR46796:SF15">
    <property type="entry name" value="BLL1074 PROTEIN"/>
    <property type="match status" value="1"/>
</dbReference>
<dbReference type="OrthoDB" id="9815799at2"/>
<dbReference type="GO" id="GO:0003700">
    <property type="term" value="F:DNA-binding transcription factor activity"/>
    <property type="evidence" value="ECO:0007669"/>
    <property type="project" value="InterPro"/>
</dbReference>
<dbReference type="EMBL" id="POUD01000523">
    <property type="protein sequence ID" value="PZG02063.1"/>
    <property type="molecule type" value="Genomic_DNA"/>
</dbReference>
<keyword evidence="6" id="KW-1185">Reference proteome</keyword>
<dbReference type="PANTHER" id="PTHR46796">
    <property type="entry name" value="HTH-TYPE TRANSCRIPTIONAL ACTIVATOR RHAS-RELATED"/>
    <property type="match status" value="1"/>
</dbReference>
<evidence type="ECO:0000256" key="3">
    <source>
        <dbReference type="ARBA" id="ARBA00023163"/>
    </source>
</evidence>
<evidence type="ECO:0000313" key="6">
    <source>
        <dbReference type="Proteomes" id="UP000249304"/>
    </source>
</evidence>
<proteinExistence type="predicted"/>
<dbReference type="InterPro" id="IPR050204">
    <property type="entry name" value="AraC_XylS_family_regulators"/>
</dbReference>
<evidence type="ECO:0000313" key="5">
    <source>
        <dbReference type="EMBL" id="PZG02063.1"/>
    </source>
</evidence>
<keyword evidence="3" id="KW-0804">Transcription</keyword>
<organism evidence="5 6">
    <name type="scientific">Nonomuraea aridisoli</name>
    <dbReference type="NCBI Taxonomy" id="2070368"/>
    <lineage>
        <taxon>Bacteria</taxon>
        <taxon>Bacillati</taxon>
        <taxon>Actinomycetota</taxon>
        <taxon>Actinomycetes</taxon>
        <taxon>Streptosporangiales</taxon>
        <taxon>Streptosporangiaceae</taxon>
        <taxon>Nonomuraea</taxon>
    </lineage>
</organism>
<reference evidence="5 6" key="1">
    <citation type="submission" date="2018-01" db="EMBL/GenBank/DDBJ databases">
        <title>Draft genome sequence of Nonomuraea sp. KC333.</title>
        <authorList>
            <person name="Sahin N."/>
            <person name="Saygin H."/>
            <person name="Ay H."/>
        </authorList>
    </citation>
    <scope>NUCLEOTIDE SEQUENCE [LARGE SCALE GENOMIC DNA]</scope>
    <source>
        <strain evidence="5 6">KC333</strain>
    </source>
</reference>
<evidence type="ECO:0000256" key="2">
    <source>
        <dbReference type="ARBA" id="ARBA00023125"/>
    </source>
</evidence>
<keyword evidence="1" id="KW-0805">Transcription regulation</keyword>
<dbReference type="SMART" id="SM00342">
    <property type="entry name" value="HTH_ARAC"/>
    <property type="match status" value="1"/>
</dbReference>